<dbReference type="PANTHER" id="PTHR32089">
    <property type="entry name" value="METHYL-ACCEPTING CHEMOTAXIS PROTEIN MCPB"/>
    <property type="match status" value="1"/>
</dbReference>
<feature type="domain" description="HAMP" evidence="10">
    <location>
        <begin position="417"/>
        <end position="470"/>
    </location>
</feature>
<evidence type="ECO:0000256" key="3">
    <source>
        <dbReference type="ARBA" id="ARBA00023224"/>
    </source>
</evidence>
<protein>
    <submittedName>
        <fullName evidence="11">Methyl-accepting chemotaxis protein</fullName>
    </submittedName>
</protein>
<evidence type="ECO:0000256" key="2">
    <source>
        <dbReference type="ARBA" id="ARBA00022519"/>
    </source>
</evidence>
<dbReference type="SMART" id="SM00283">
    <property type="entry name" value="MA"/>
    <property type="match status" value="1"/>
</dbReference>
<dbReference type="GO" id="GO:0007165">
    <property type="term" value="P:signal transduction"/>
    <property type="evidence" value="ECO:0007669"/>
    <property type="project" value="UniProtKB-KW"/>
</dbReference>
<keyword evidence="2" id="KW-0997">Cell inner membrane</keyword>
<feature type="domain" description="Methyl-accepting transducer" evidence="8">
    <location>
        <begin position="511"/>
        <end position="733"/>
    </location>
</feature>
<dbReference type="PROSITE" id="PS50111">
    <property type="entry name" value="CHEMOTAXIS_TRANSDUC_2"/>
    <property type="match status" value="1"/>
</dbReference>
<accession>A0A9J6PHN3</accession>
<keyword evidence="3 5" id="KW-0807">Transducer</keyword>
<evidence type="ECO:0000256" key="7">
    <source>
        <dbReference type="SAM" id="Phobius"/>
    </source>
</evidence>
<evidence type="ECO:0000313" key="12">
    <source>
        <dbReference type="Proteomes" id="UP001055804"/>
    </source>
</evidence>
<sequence>MTTADTSPEGEERIRSAVHRMREALGGDEAEAAAPGREAARAAAEEGAAEVSLRDLARLSGTAHSVQRTLYLVIALLALPMIVMAWLNLREAVADRSTAIGIARTNAAFDALTGAAAALARERDLTEIALARPRAMPQHVRAAIGDARTAAAAALQQSRTAVAALDLPGDGTRLLGELETAADEVRRLRGPVDDMMARGGGAGADLVSDWLSGANRLVSAVGTLKGAVAARAAGDPRAADLFALKSAVSDLANLAGRERGRLGARIAAGAPVDTADARELGELRGRISAAWDGMLGIARMQGARIQGESGLADAIGTADGRYFDRYDRLRQQVYEAARTAPADGGSSVAYPVGIETWLTESSQALATLEGVQAAVTARTLAYAQALADSATWSLVRDASIVLIGIVAAILSVWFVSRRVIGPLAQITRAMGRLAGGDLDRAIPGLERTDEIGAMARAVAVFRDNAREVQRLAAEREDMKRRAEAARKEELGALADQLDQTVSGVVETVAAAAAQFQALAGALAHNVERTNGRATNVATASEQASANVQTVAAAAEQLASSLGEISRQVTQSNSVATRATAQATDTNATVLGLNQAAEKIGEVVDLITEIARQTNLLALNATIEAARAGEAGRGFAVVASEVKTLASQTAKATEEIGAQIAAIQSATGGAVDAITLIARTIGEVNEIAASIAAAVEEQGIATQEIARNVHEAARGTEEVTVNISGVTEAARETRDAAAQLLQAAGELGRSSEELRTEVAGFIARVRAA</sequence>
<dbReference type="Pfam" id="PF00015">
    <property type="entry name" value="MCPsignal"/>
    <property type="match status" value="1"/>
</dbReference>
<feature type="domain" description="T-SNARE coiled-coil homology" evidence="9">
    <location>
        <begin position="671"/>
        <end position="725"/>
    </location>
</feature>
<feature type="transmembrane region" description="Helical" evidence="7">
    <location>
        <begin position="69"/>
        <end position="89"/>
    </location>
</feature>
<dbReference type="CDD" id="cd06225">
    <property type="entry name" value="HAMP"/>
    <property type="match status" value="1"/>
</dbReference>
<dbReference type="AlphaFoldDB" id="A0A9J6PHN3"/>
<evidence type="ECO:0000256" key="6">
    <source>
        <dbReference type="SAM" id="Coils"/>
    </source>
</evidence>
<evidence type="ECO:0000256" key="4">
    <source>
        <dbReference type="ARBA" id="ARBA00029447"/>
    </source>
</evidence>
<evidence type="ECO:0000259" key="9">
    <source>
        <dbReference type="PROSITE" id="PS50192"/>
    </source>
</evidence>
<dbReference type="PANTHER" id="PTHR32089:SF112">
    <property type="entry name" value="LYSOZYME-LIKE PROTEIN-RELATED"/>
    <property type="match status" value="1"/>
</dbReference>
<dbReference type="PROSITE" id="PS50885">
    <property type="entry name" value="HAMP"/>
    <property type="match status" value="1"/>
</dbReference>
<dbReference type="RefSeq" id="WP_269333284.1">
    <property type="nucleotide sequence ID" value="NZ_JAMZFT010000003.1"/>
</dbReference>
<proteinExistence type="inferred from homology"/>
<evidence type="ECO:0000259" key="8">
    <source>
        <dbReference type="PROSITE" id="PS50111"/>
    </source>
</evidence>
<dbReference type="GO" id="GO:0005886">
    <property type="term" value="C:plasma membrane"/>
    <property type="evidence" value="ECO:0007669"/>
    <property type="project" value="UniProtKB-SubCell"/>
</dbReference>
<keyword evidence="6" id="KW-0175">Coiled coil</keyword>
<dbReference type="InterPro" id="IPR000727">
    <property type="entry name" value="T_SNARE_dom"/>
</dbReference>
<dbReference type="Gene3D" id="1.10.287.950">
    <property type="entry name" value="Methyl-accepting chemotaxis protein"/>
    <property type="match status" value="1"/>
</dbReference>
<gene>
    <name evidence="11" type="ORF">NJQ99_12910</name>
</gene>
<name>A0A9J6PHN3_9PROT</name>
<dbReference type="Proteomes" id="UP001055804">
    <property type="component" value="Unassembled WGS sequence"/>
</dbReference>
<comment type="similarity">
    <text evidence="4">Belongs to the methyl-accepting chemotaxis (MCP) protein family.</text>
</comment>
<comment type="subcellular location">
    <subcellularLocation>
        <location evidence="1">Cell inner membrane</location>
        <topology evidence="1">Multi-pass membrane protein</topology>
    </subcellularLocation>
</comment>
<evidence type="ECO:0000256" key="1">
    <source>
        <dbReference type="ARBA" id="ARBA00004429"/>
    </source>
</evidence>
<keyword evidence="2" id="KW-1003">Cell membrane</keyword>
<dbReference type="SUPFAM" id="SSF158472">
    <property type="entry name" value="HAMP domain-like"/>
    <property type="match status" value="1"/>
</dbReference>
<organism evidence="11 12">
    <name type="scientific">Futiania mangrovi</name>
    <dbReference type="NCBI Taxonomy" id="2959716"/>
    <lineage>
        <taxon>Bacteria</taxon>
        <taxon>Pseudomonadati</taxon>
        <taxon>Pseudomonadota</taxon>
        <taxon>Alphaproteobacteria</taxon>
        <taxon>Futianiales</taxon>
        <taxon>Futianiaceae</taxon>
        <taxon>Futiania</taxon>
    </lineage>
</organism>
<dbReference type="SMART" id="SM00304">
    <property type="entry name" value="HAMP"/>
    <property type="match status" value="1"/>
</dbReference>
<feature type="transmembrane region" description="Helical" evidence="7">
    <location>
        <begin position="398"/>
        <end position="416"/>
    </location>
</feature>
<dbReference type="EMBL" id="JAMZFT010000003">
    <property type="protein sequence ID" value="MCP1337315.1"/>
    <property type="molecule type" value="Genomic_DNA"/>
</dbReference>
<dbReference type="Gene3D" id="6.10.340.10">
    <property type="match status" value="1"/>
</dbReference>
<dbReference type="SUPFAM" id="SSF58104">
    <property type="entry name" value="Methyl-accepting chemotaxis protein (MCP) signaling domain"/>
    <property type="match status" value="1"/>
</dbReference>
<dbReference type="PROSITE" id="PS50192">
    <property type="entry name" value="T_SNARE"/>
    <property type="match status" value="1"/>
</dbReference>
<reference evidence="11" key="1">
    <citation type="submission" date="2022-06" db="EMBL/GenBank/DDBJ databases">
        <title>Isolation and Genomics of Futiania mangrovii gen. nov., sp. nov., a Rare and Metabolically-versatile member in the Class Alphaproteobacteria.</title>
        <authorList>
            <person name="Liu L."/>
            <person name="Huang W.-C."/>
            <person name="Pan J."/>
            <person name="Li J."/>
            <person name="Huang Y."/>
            <person name="Du H."/>
            <person name="Liu Y."/>
            <person name="Li M."/>
        </authorList>
    </citation>
    <scope>NUCLEOTIDE SEQUENCE</scope>
    <source>
        <strain evidence="11">FT118</strain>
    </source>
</reference>
<evidence type="ECO:0000313" key="11">
    <source>
        <dbReference type="EMBL" id="MCP1337315.1"/>
    </source>
</evidence>
<keyword evidence="12" id="KW-1185">Reference proteome</keyword>
<keyword evidence="7" id="KW-0812">Transmembrane</keyword>
<keyword evidence="7" id="KW-0472">Membrane</keyword>
<dbReference type="InterPro" id="IPR003660">
    <property type="entry name" value="HAMP_dom"/>
</dbReference>
<dbReference type="InterPro" id="IPR004089">
    <property type="entry name" value="MCPsignal_dom"/>
</dbReference>
<keyword evidence="7" id="KW-1133">Transmembrane helix</keyword>
<evidence type="ECO:0000259" key="10">
    <source>
        <dbReference type="PROSITE" id="PS50885"/>
    </source>
</evidence>
<evidence type="ECO:0000256" key="5">
    <source>
        <dbReference type="PROSITE-ProRule" id="PRU00284"/>
    </source>
</evidence>
<dbReference type="Pfam" id="PF00672">
    <property type="entry name" value="HAMP"/>
    <property type="match status" value="1"/>
</dbReference>
<comment type="caution">
    <text evidence="11">The sequence shown here is derived from an EMBL/GenBank/DDBJ whole genome shotgun (WGS) entry which is preliminary data.</text>
</comment>
<feature type="coiled-coil region" evidence="6">
    <location>
        <begin position="461"/>
        <end position="488"/>
    </location>
</feature>